<dbReference type="Gene3D" id="2.60.40.380">
    <property type="entry name" value="Purple acid phosphatase-like, N-terminal"/>
    <property type="match status" value="1"/>
</dbReference>
<protein>
    <recommendedName>
        <fullName evidence="3">Purple acid phosphatase</fullName>
        <ecNumber evidence="3">3.1.3.2</ecNumber>
    </recommendedName>
</protein>
<feature type="region of interest" description="Disordered" evidence="5">
    <location>
        <begin position="945"/>
        <end position="972"/>
    </location>
</feature>
<evidence type="ECO:0000313" key="9">
    <source>
        <dbReference type="Proteomes" id="UP000095284"/>
    </source>
</evidence>
<keyword evidence="3" id="KW-0378">Hydrolase</keyword>
<name>A0A1I7RND4_BURXY</name>
<dbReference type="WBParaSite" id="BXY_0222000.1">
    <property type="protein sequence ID" value="BXY_0222000.1"/>
    <property type="gene ID" value="BXY_0222000"/>
</dbReference>
<keyword evidence="1 3" id="KW-0732">Signal</keyword>
<dbReference type="Pfam" id="PF14008">
    <property type="entry name" value="Metallophos_C"/>
    <property type="match status" value="1"/>
</dbReference>
<feature type="coiled-coil region" evidence="4">
    <location>
        <begin position="740"/>
        <end position="809"/>
    </location>
</feature>
<evidence type="ECO:0000259" key="7">
    <source>
        <dbReference type="Pfam" id="PF14008"/>
    </source>
</evidence>
<feature type="domain" description="Calcineurin-like phosphoesterase" evidence="6">
    <location>
        <begin position="128"/>
        <end position="332"/>
    </location>
</feature>
<dbReference type="GO" id="GO:0046872">
    <property type="term" value="F:metal ion binding"/>
    <property type="evidence" value="ECO:0007669"/>
    <property type="project" value="InterPro"/>
</dbReference>
<evidence type="ECO:0000256" key="1">
    <source>
        <dbReference type="ARBA" id="ARBA00022729"/>
    </source>
</evidence>
<dbReference type="PANTHER" id="PTHR45867">
    <property type="entry name" value="PURPLE ACID PHOSPHATASE"/>
    <property type="match status" value="1"/>
</dbReference>
<comment type="similarity">
    <text evidence="3">Belongs to the metallophosphoesterase superfamily. Purple acid phosphatase family.</text>
</comment>
<dbReference type="InterPro" id="IPR029052">
    <property type="entry name" value="Metallo-depent_PP-like"/>
</dbReference>
<proteinExistence type="inferred from homology"/>
<keyword evidence="2" id="KW-0325">Glycoprotein</keyword>
<dbReference type="InterPro" id="IPR008963">
    <property type="entry name" value="Purple_acid_Pase-like_N"/>
</dbReference>
<organism evidence="9 10">
    <name type="scientific">Bursaphelenchus xylophilus</name>
    <name type="common">Pinewood nematode worm</name>
    <name type="synonym">Aphelenchoides xylophilus</name>
    <dbReference type="NCBI Taxonomy" id="6326"/>
    <lineage>
        <taxon>Eukaryota</taxon>
        <taxon>Metazoa</taxon>
        <taxon>Ecdysozoa</taxon>
        <taxon>Nematoda</taxon>
        <taxon>Chromadorea</taxon>
        <taxon>Rhabditida</taxon>
        <taxon>Tylenchina</taxon>
        <taxon>Tylenchomorpha</taxon>
        <taxon>Aphelenchoidea</taxon>
        <taxon>Aphelenchoididae</taxon>
        <taxon>Bursaphelenchus</taxon>
    </lineage>
</organism>
<evidence type="ECO:0000256" key="3">
    <source>
        <dbReference type="RuleBase" id="RU361203"/>
    </source>
</evidence>
<dbReference type="Gene3D" id="1.20.1270.60">
    <property type="entry name" value="Arfaptin homology (AH) domain/BAR domain"/>
    <property type="match status" value="1"/>
</dbReference>
<dbReference type="AlphaFoldDB" id="A0A1I7RND4"/>
<dbReference type="InterPro" id="IPR027267">
    <property type="entry name" value="AH/BAR_dom_sf"/>
</dbReference>
<dbReference type="GO" id="GO:0003993">
    <property type="term" value="F:acid phosphatase activity"/>
    <property type="evidence" value="ECO:0007669"/>
    <property type="project" value="UniProtKB-EC"/>
</dbReference>
<dbReference type="Gene3D" id="3.60.21.10">
    <property type="match status" value="1"/>
</dbReference>
<evidence type="ECO:0000259" key="6">
    <source>
        <dbReference type="Pfam" id="PF00149"/>
    </source>
</evidence>
<feature type="domain" description="Purple acid phosphatase C-terminal" evidence="7">
    <location>
        <begin position="359"/>
        <end position="422"/>
    </location>
</feature>
<evidence type="ECO:0000256" key="2">
    <source>
        <dbReference type="ARBA" id="ARBA00023180"/>
    </source>
</evidence>
<feature type="region of interest" description="Disordered" evidence="5">
    <location>
        <begin position="435"/>
        <end position="454"/>
    </location>
</feature>
<dbReference type="InterPro" id="IPR004843">
    <property type="entry name" value="Calcineurin-like_PHP"/>
</dbReference>
<feature type="chain" id="PRO_5009029739" description="Purple acid phosphatase" evidence="3">
    <location>
        <begin position="20"/>
        <end position="985"/>
    </location>
</feature>
<feature type="region of interest" description="Disordered" evidence="5">
    <location>
        <begin position="902"/>
        <end position="932"/>
    </location>
</feature>
<evidence type="ECO:0000259" key="8">
    <source>
        <dbReference type="Pfam" id="PF16656"/>
    </source>
</evidence>
<dbReference type="CDD" id="cd00839">
    <property type="entry name" value="MPP_PAPs"/>
    <property type="match status" value="1"/>
</dbReference>
<reference evidence="10" key="1">
    <citation type="submission" date="2016-11" db="UniProtKB">
        <authorList>
            <consortium name="WormBaseParasite"/>
        </authorList>
    </citation>
    <scope>IDENTIFICATION</scope>
</reference>
<keyword evidence="4" id="KW-0175">Coiled coil</keyword>
<dbReference type="PANTHER" id="PTHR45867:SF10">
    <property type="entry name" value="PURPLE ACID PHOSPHATASE"/>
    <property type="match status" value="1"/>
</dbReference>
<evidence type="ECO:0000256" key="5">
    <source>
        <dbReference type="SAM" id="MobiDB-lite"/>
    </source>
</evidence>
<sequence length="985" mass="112870">MTSLVVPGFFWLFIGRVMSLIPEQVHLSLADDPTSMKVQFVTLHDVLSAPSVLYSFDDGILNRVEPATVKKFVYDNVVRYIYTAELKNLPPKTNVRYKVGSVEEWYPQAQSFNFTTFPEGNDFPYRMCIMGDLGVFKGDSLPYLIQDAQQGLYDILVHVGDIAYDLHTNSGYVGDEFMRGLEPAVAHVPYIVIAGNHEDDKFNFSNYRYRFDMPNDPFGDNQFYSFDLGPVHFIGISTEFYGFFYEYGQESVFTQYNWLIDDLKKANANRENVPFIVSWQHRPFYCSNSNSFECSSFENSLIRKGFQDMPGLEDVFIEYGMDIAFWGHEHSYERFYPIFNRTAYKSSDVSDDPYDNPVAPTYIITGSAGCHSTPAAFAEVPVNHSAFRSEDFGYTIMTVLNKTHLLLEQISIEQQKRHVIDSIWIKKTKGIHPSHVRSKRHAGHPFPHPEEQWQSSPCHSQFVEFVFLLWERALRETGGLDMIQTGVISTSWGYNTYPISPFMSPESGRATAVPHHLPPSLSRNSVFKLPIGRQIECRFPDKLNLAELSKEFFDEPNGRRHPLPLIWSPRGESAPPTPRPDFAQCHKRDKRAKPVGFGHPGSGPSEKTYRTGHFRVLTDPHCPQTHAPISIYLGVQYLKMASQRNKLTKLFRNESSYEADEVNLLLDGLNEMEITSKCLAKAAESERRGIDAIASWAKRSRNSAIDDVMQHTAQLFHLYTEKQKQFNRDHDHFVQQLKKIAEIEYRVREYEKNLRKKEGRVLSIRKQITRSSYFWKKSTSEMAALRRVEDEATLEVEKARRRLNTAQQEAEVVKMFLFRQGMMGLADSYRILNEHCRTIFNCHREITEMVPALTTHNINNLTYDGVPFTRERIGEVRRALNSEDIRLQYNPPGFGRAMRPVSHYQPGTPPPPYSAVSRPPSFPPTNFSDSQLRGISEGLATPLSVNAPIRHPTAPLPTPLSASQNSGHRQRVYPDLSQELALRNL</sequence>
<dbReference type="InterPro" id="IPR015914">
    <property type="entry name" value="PAPs_N"/>
</dbReference>
<dbReference type="SUPFAM" id="SSF49363">
    <property type="entry name" value="Purple acid phosphatase, N-terminal domain"/>
    <property type="match status" value="1"/>
</dbReference>
<dbReference type="Proteomes" id="UP000095284">
    <property type="component" value="Unplaced"/>
</dbReference>
<accession>A0A1I7RND4</accession>
<dbReference type="eggNOG" id="KOG1378">
    <property type="taxonomic scope" value="Eukaryota"/>
</dbReference>
<dbReference type="SUPFAM" id="SSF56300">
    <property type="entry name" value="Metallo-dependent phosphatases"/>
    <property type="match status" value="1"/>
</dbReference>
<dbReference type="InterPro" id="IPR041792">
    <property type="entry name" value="MPP_PAP"/>
</dbReference>
<dbReference type="Pfam" id="PF00149">
    <property type="entry name" value="Metallophos"/>
    <property type="match status" value="1"/>
</dbReference>
<dbReference type="EC" id="3.1.3.2" evidence="3"/>
<evidence type="ECO:0000313" key="10">
    <source>
        <dbReference type="WBParaSite" id="BXY_0222000.1"/>
    </source>
</evidence>
<dbReference type="InterPro" id="IPR025733">
    <property type="entry name" value="PAPs_C"/>
</dbReference>
<feature type="signal peptide" evidence="3">
    <location>
        <begin position="1"/>
        <end position="19"/>
    </location>
</feature>
<evidence type="ECO:0000256" key="4">
    <source>
        <dbReference type="SAM" id="Coils"/>
    </source>
</evidence>
<comment type="catalytic activity">
    <reaction evidence="3">
        <text>a phosphate monoester + H2O = an alcohol + phosphate</text>
        <dbReference type="Rhea" id="RHEA:15017"/>
        <dbReference type="ChEBI" id="CHEBI:15377"/>
        <dbReference type="ChEBI" id="CHEBI:30879"/>
        <dbReference type="ChEBI" id="CHEBI:43474"/>
        <dbReference type="ChEBI" id="CHEBI:67140"/>
        <dbReference type="EC" id="3.1.3.2"/>
    </reaction>
</comment>
<feature type="domain" description="Purple acid phosphatase N-terminal" evidence="8">
    <location>
        <begin position="22"/>
        <end position="116"/>
    </location>
</feature>
<dbReference type="Pfam" id="PF16656">
    <property type="entry name" value="Pur_ac_phosph_N"/>
    <property type="match status" value="1"/>
</dbReference>